<proteinExistence type="predicted"/>
<dbReference type="PROSITE" id="PS50011">
    <property type="entry name" value="PROTEIN_KINASE_DOM"/>
    <property type="match status" value="1"/>
</dbReference>
<protein>
    <submittedName>
        <fullName evidence="8">Unnamed protein product</fullName>
    </submittedName>
</protein>
<dbReference type="GO" id="GO:0009272">
    <property type="term" value="P:fungal-type cell wall biogenesis"/>
    <property type="evidence" value="ECO:0007669"/>
    <property type="project" value="UniProtKB-ARBA"/>
</dbReference>
<sequence length="451" mass="52333">MNGIELRPLNIINQQQPPPQQQQQQPPQQQLPEKQNTIRLSQVINPNVAFLKSQHHQQQLIQAGRRYHAQEIPPPEKKKDKGGEGKAETRVVYEKAHFFIDSRYKIVSMMGKGSYGTVCSAIDTYSKEKAMVAIKKVTSIFNKDVLLKRAIRELKLMTFFKGHKNIINLVDLDIVYRKPYDGLYCFQELADYDLGRVIHSSIQFSEFHIQSFFYQILCGLKYIHSADVIHRDLKPGNILVTSQGVLKICDFGLARGIGTQYMNYSHKSSNITNYVATRWYRAPELILSRKNYGKEIDMWSAGCVLAELYGRKPLFMAKDQTEQIREICKVLGKPSSDVMTSYGSNGTWDFFASNNFHFETVEWRMVYPHASPQACDLLLSLVCWDKKQRFTVGESIAHPFLRKVRNFDEEPIVGKQFDFSFEWKLHNENELKSLLSEEVMQFKRERLVRIK</sequence>
<dbReference type="InterPro" id="IPR050117">
    <property type="entry name" value="MAPK"/>
</dbReference>
<dbReference type="GO" id="GO:0005524">
    <property type="term" value="F:ATP binding"/>
    <property type="evidence" value="ECO:0007669"/>
    <property type="project" value="UniProtKB-KW"/>
</dbReference>
<dbReference type="Gene3D" id="1.10.510.10">
    <property type="entry name" value="Transferase(Phosphotransferase) domain 1"/>
    <property type="match status" value="1"/>
</dbReference>
<dbReference type="Gene3D" id="3.30.200.20">
    <property type="entry name" value="Phosphorylase Kinase, domain 1"/>
    <property type="match status" value="1"/>
</dbReference>
<feature type="region of interest" description="Disordered" evidence="6">
    <location>
        <begin position="61"/>
        <end position="86"/>
    </location>
</feature>
<name>A0A9W6YZ46_AMBMO</name>
<dbReference type="Pfam" id="PF00069">
    <property type="entry name" value="Pkinase"/>
    <property type="match status" value="1"/>
</dbReference>
<reference evidence="8" key="1">
    <citation type="submission" date="2023-04" db="EMBL/GenBank/DDBJ databases">
        <title>Ambrosiozyma monospora NBRC 1965.</title>
        <authorList>
            <person name="Ichikawa N."/>
            <person name="Sato H."/>
            <person name="Tonouchi N."/>
        </authorList>
    </citation>
    <scope>NUCLEOTIDE SEQUENCE</scope>
    <source>
        <strain evidence="8">NBRC 1965</strain>
    </source>
</reference>
<dbReference type="Proteomes" id="UP001165063">
    <property type="component" value="Unassembled WGS sequence"/>
</dbReference>
<dbReference type="InterPro" id="IPR008271">
    <property type="entry name" value="Ser/Thr_kinase_AS"/>
</dbReference>
<dbReference type="GO" id="GO:0004674">
    <property type="term" value="F:protein serine/threonine kinase activity"/>
    <property type="evidence" value="ECO:0007669"/>
    <property type="project" value="UniProtKB-KW"/>
</dbReference>
<evidence type="ECO:0000313" key="9">
    <source>
        <dbReference type="Proteomes" id="UP001165063"/>
    </source>
</evidence>
<dbReference type="OrthoDB" id="192887at2759"/>
<keyword evidence="2" id="KW-0808">Transferase</keyword>
<feature type="domain" description="Protein kinase" evidence="7">
    <location>
        <begin position="104"/>
        <end position="401"/>
    </location>
</feature>
<keyword evidence="5" id="KW-0067">ATP-binding</keyword>
<dbReference type="SMART" id="SM00220">
    <property type="entry name" value="S_TKc"/>
    <property type="match status" value="1"/>
</dbReference>
<keyword evidence="9" id="KW-1185">Reference proteome</keyword>
<dbReference type="InterPro" id="IPR011009">
    <property type="entry name" value="Kinase-like_dom_sf"/>
</dbReference>
<evidence type="ECO:0000256" key="1">
    <source>
        <dbReference type="ARBA" id="ARBA00022527"/>
    </source>
</evidence>
<feature type="compositionally biased region" description="Basic and acidic residues" evidence="6">
    <location>
        <begin position="74"/>
        <end position="86"/>
    </location>
</feature>
<evidence type="ECO:0000256" key="2">
    <source>
        <dbReference type="ARBA" id="ARBA00022679"/>
    </source>
</evidence>
<accession>A0A9W6YZ46</accession>
<evidence type="ECO:0000256" key="6">
    <source>
        <dbReference type="SAM" id="MobiDB-lite"/>
    </source>
</evidence>
<evidence type="ECO:0000256" key="3">
    <source>
        <dbReference type="ARBA" id="ARBA00022741"/>
    </source>
</evidence>
<keyword evidence="3" id="KW-0547">Nucleotide-binding</keyword>
<dbReference type="EMBL" id="BSXU01002436">
    <property type="protein sequence ID" value="GMG37544.1"/>
    <property type="molecule type" value="Genomic_DNA"/>
</dbReference>
<gene>
    <name evidence="8" type="ORF">Amon01_000482500</name>
</gene>
<evidence type="ECO:0000256" key="4">
    <source>
        <dbReference type="ARBA" id="ARBA00022777"/>
    </source>
</evidence>
<keyword evidence="1" id="KW-0723">Serine/threonine-protein kinase</keyword>
<dbReference type="InterPro" id="IPR000719">
    <property type="entry name" value="Prot_kinase_dom"/>
</dbReference>
<keyword evidence="4" id="KW-0418">Kinase</keyword>
<dbReference type="PROSITE" id="PS00108">
    <property type="entry name" value="PROTEIN_KINASE_ST"/>
    <property type="match status" value="1"/>
</dbReference>
<dbReference type="AlphaFoldDB" id="A0A9W6YZ46"/>
<comment type="caution">
    <text evidence="8">The sequence shown here is derived from an EMBL/GenBank/DDBJ whole genome shotgun (WGS) entry which is preliminary data.</text>
</comment>
<evidence type="ECO:0000256" key="5">
    <source>
        <dbReference type="ARBA" id="ARBA00022840"/>
    </source>
</evidence>
<dbReference type="SUPFAM" id="SSF56112">
    <property type="entry name" value="Protein kinase-like (PK-like)"/>
    <property type="match status" value="1"/>
</dbReference>
<organism evidence="8 9">
    <name type="scientific">Ambrosiozyma monospora</name>
    <name type="common">Yeast</name>
    <name type="synonym">Endomycopsis monosporus</name>
    <dbReference type="NCBI Taxonomy" id="43982"/>
    <lineage>
        <taxon>Eukaryota</taxon>
        <taxon>Fungi</taxon>
        <taxon>Dikarya</taxon>
        <taxon>Ascomycota</taxon>
        <taxon>Saccharomycotina</taxon>
        <taxon>Pichiomycetes</taxon>
        <taxon>Pichiales</taxon>
        <taxon>Pichiaceae</taxon>
        <taxon>Ambrosiozyma</taxon>
    </lineage>
</organism>
<dbReference type="PANTHER" id="PTHR24055">
    <property type="entry name" value="MITOGEN-ACTIVATED PROTEIN KINASE"/>
    <property type="match status" value="1"/>
</dbReference>
<evidence type="ECO:0000313" key="8">
    <source>
        <dbReference type="EMBL" id="GMG37544.1"/>
    </source>
</evidence>
<evidence type="ECO:0000259" key="7">
    <source>
        <dbReference type="PROSITE" id="PS50011"/>
    </source>
</evidence>
<dbReference type="FunFam" id="1.10.510.10:FF:000040">
    <property type="entry name" value="Mitogen-activated protein kinase"/>
    <property type="match status" value="1"/>
</dbReference>